<evidence type="ECO:0008006" key="5">
    <source>
        <dbReference type="Google" id="ProtNLM"/>
    </source>
</evidence>
<evidence type="ECO:0000256" key="1">
    <source>
        <dbReference type="ARBA" id="ARBA00022723"/>
    </source>
</evidence>
<keyword evidence="1" id="KW-0479">Metal-binding</keyword>
<proteinExistence type="predicted"/>
<dbReference type="Gene3D" id="3.40.50.150">
    <property type="entry name" value="Vaccinia Virus protein VP39"/>
    <property type="match status" value="1"/>
</dbReference>
<sequence>MADTAHINDVPVQGKGLYSSHAALQHEAMLKALPLLQQATNTVVTNVNRNSRPMTVVEYGSAHGNNSIQPMLTILDSTPPGDIQLIFSDRPENDFNTLSKTVTTWADDLDKTKFPHSIFPAMVPRSFYRQVVPSLFADLGFSLAALHHLDHVPKDEDGVDHQILLKRQAHLDLLRYLKLRGDEIVPGGSLVLSFVSQSSSGRENYAGLVEACRNAMIDMVKDGTLPGAVAGSFYVPTYNRTLQDVQEVIEEVIPTWLAHEVFEQDCLHPAKKNLELRKKAEGHDGDEVSRQYADVVVDWLMAVCAGYFLKAVKVGSDNKFTDEDAERFLVDWVKRTKEFFFKDHRDEDVVCSFIFVRLERV</sequence>
<protein>
    <recommendedName>
        <fullName evidence="5">Methyltransferase</fullName>
    </recommendedName>
</protein>
<dbReference type="Proteomes" id="UP000288168">
    <property type="component" value="Unassembled WGS sequence"/>
</dbReference>
<reference evidence="3 4" key="1">
    <citation type="submission" date="2017-06" db="EMBL/GenBank/DDBJ databases">
        <title>Comparative genomic analysis of Ambrosia Fusariam Clade fungi.</title>
        <authorList>
            <person name="Stajich J.E."/>
            <person name="Carrillo J."/>
            <person name="Kijimoto T."/>
            <person name="Eskalen A."/>
            <person name="O'Donnell K."/>
            <person name="Kasson M."/>
        </authorList>
    </citation>
    <scope>NUCLEOTIDE SEQUENCE [LARGE SCALE GENOMIC DNA]</scope>
    <source>
        <strain evidence="3 4">NRRL62584</strain>
    </source>
</reference>
<dbReference type="Gene3D" id="1.10.1200.270">
    <property type="entry name" value="Methyltransferase, alpha-helical capping domain"/>
    <property type="match status" value="1"/>
</dbReference>
<dbReference type="PANTHER" id="PTHR31009">
    <property type="entry name" value="S-ADENOSYL-L-METHIONINE:CARBOXYL METHYLTRANSFERASE FAMILY PROTEIN"/>
    <property type="match status" value="1"/>
</dbReference>
<dbReference type="GO" id="GO:0008168">
    <property type="term" value="F:methyltransferase activity"/>
    <property type="evidence" value="ECO:0007669"/>
    <property type="project" value="InterPro"/>
</dbReference>
<dbReference type="SUPFAM" id="SSF53335">
    <property type="entry name" value="S-adenosyl-L-methionine-dependent methyltransferases"/>
    <property type="match status" value="1"/>
</dbReference>
<dbReference type="EMBL" id="NKCI01000380">
    <property type="protein sequence ID" value="RSL42166.1"/>
    <property type="molecule type" value="Genomic_DNA"/>
</dbReference>
<comment type="caution">
    <text evidence="3">The sequence shown here is derived from an EMBL/GenBank/DDBJ whole genome shotgun (WGS) entry which is preliminary data.</text>
</comment>
<dbReference type="GO" id="GO:0046872">
    <property type="term" value="F:metal ion binding"/>
    <property type="evidence" value="ECO:0007669"/>
    <property type="project" value="UniProtKB-KW"/>
</dbReference>
<dbReference type="AlphaFoldDB" id="A0A428NN02"/>
<accession>A0A428NN02</accession>
<dbReference type="InterPro" id="IPR029063">
    <property type="entry name" value="SAM-dependent_MTases_sf"/>
</dbReference>
<evidence type="ECO:0000313" key="3">
    <source>
        <dbReference type="EMBL" id="RSL42166.1"/>
    </source>
</evidence>
<dbReference type="Pfam" id="PF03492">
    <property type="entry name" value="Methyltransf_7"/>
    <property type="match status" value="1"/>
</dbReference>
<dbReference type="OrthoDB" id="1523883at2759"/>
<organism evidence="3 4">
    <name type="scientific">Fusarium duplospermum</name>
    <dbReference type="NCBI Taxonomy" id="1325734"/>
    <lineage>
        <taxon>Eukaryota</taxon>
        <taxon>Fungi</taxon>
        <taxon>Dikarya</taxon>
        <taxon>Ascomycota</taxon>
        <taxon>Pezizomycotina</taxon>
        <taxon>Sordariomycetes</taxon>
        <taxon>Hypocreomycetidae</taxon>
        <taxon>Hypocreales</taxon>
        <taxon>Nectriaceae</taxon>
        <taxon>Fusarium</taxon>
        <taxon>Fusarium solani species complex</taxon>
    </lineage>
</organism>
<name>A0A428NN02_9HYPO</name>
<dbReference type="InterPro" id="IPR042086">
    <property type="entry name" value="MeTrfase_capping"/>
</dbReference>
<keyword evidence="4" id="KW-1185">Reference proteome</keyword>
<keyword evidence="2" id="KW-0460">Magnesium</keyword>
<dbReference type="InterPro" id="IPR005299">
    <property type="entry name" value="MeTrfase_7"/>
</dbReference>
<evidence type="ECO:0000256" key="2">
    <source>
        <dbReference type="ARBA" id="ARBA00022842"/>
    </source>
</evidence>
<gene>
    <name evidence="3" type="ORF">CEP54_015572</name>
</gene>
<evidence type="ECO:0000313" key="4">
    <source>
        <dbReference type="Proteomes" id="UP000288168"/>
    </source>
</evidence>